<evidence type="ECO:0000313" key="1">
    <source>
        <dbReference type="EMBL" id="SDE69311.1"/>
    </source>
</evidence>
<keyword evidence="2" id="KW-1185">Reference proteome</keyword>
<dbReference type="InterPro" id="IPR025226">
    <property type="entry name" value="DUF4170"/>
</dbReference>
<gene>
    <name evidence="1" type="ORF">SAMN04488567_2369</name>
</gene>
<evidence type="ECO:0008006" key="3">
    <source>
        <dbReference type="Google" id="ProtNLM"/>
    </source>
</evidence>
<reference evidence="2" key="1">
    <citation type="submission" date="2016-10" db="EMBL/GenBank/DDBJ databases">
        <authorList>
            <person name="Varghese N."/>
            <person name="Submissions S."/>
        </authorList>
    </citation>
    <scope>NUCLEOTIDE SEQUENCE [LARGE SCALE GENOMIC DNA]</scope>
    <source>
        <strain evidence="2">DSM 21424</strain>
    </source>
</reference>
<accession>A0A1G7F076</accession>
<dbReference type="Proteomes" id="UP000198922">
    <property type="component" value="Unassembled WGS sequence"/>
</dbReference>
<proteinExistence type="predicted"/>
<dbReference type="RefSeq" id="WP_090112188.1">
    <property type="nucleotide sequence ID" value="NZ_FNAT01000003.1"/>
</dbReference>
<dbReference type="Gene3D" id="3.30.70.2400">
    <property type="entry name" value="Uncharacterised protein PF13773, DUF4170"/>
    <property type="match status" value="1"/>
</dbReference>
<dbReference type="EMBL" id="FNAT01000003">
    <property type="protein sequence ID" value="SDE69311.1"/>
    <property type="molecule type" value="Genomic_DNA"/>
</dbReference>
<dbReference type="OrthoDB" id="9800646at2"/>
<evidence type="ECO:0000313" key="2">
    <source>
        <dbReference type="Proteomes" id="UP000198922"/>
    </source>
</evidence>
<protein>
    <recommendedName>
        <fullName evidence="3">Inositol monophosphatase family protein</fullName>
    </recommendedName>
</protein>
<organism evidence="1 2">
    <name type="scientific">Limimaricola pyoseonensis</name>
    <dbReference type="NCBI Taxonomy" id="521013"/>
    <lineage>
        <taxon>Bacteria</taxon>
        <taxon>Pseudomonadati</taxon>
        <taxon>Pseudomonadota</taxon>
        <taxon>Alphaproteobacteria</taxon>
        <taxon>Rhodobacterales</taxon>
        <taxon>Paracoccaceae</taxon>
        <taxon>Limimaricola</taxon>
    </lineage>
</organism>
<name>A0A1G7F076_9RHOB</name>
<dbReference type="STRING" id="521013.SAMN04488567_2369"/>
<dbReference type="AlphaFoldDB" id="A0A1G7F076"/>
<sequence>MTQRLHLVFGGELVDPSKNVFRNTDDIHIVGMYPDYASAYNAWKTEAQRTVDNAHMRYFIAHIHRLRDEEKAASPTEELGS</sequence>
<dbReference type="Pfam" id="PF13773">
    <property type="entry name" value="DUF4170"/>
    <property type="match status" value="1"/>
</dbReference>